<reference evidence="2 3" key="1">
    <citation type="submission" date="2023-12" db="EMBL/GenBank/DDBJ databases">
        <title>the genome sequence of Hyalangium sp. s54d21.</title>
        <authorList>
            <person name="Zhang X."/>
        </authorList>
    </citation>
    <scope>NUCLEOTIDE SEQUENCE [LARGE SCALE GENOMIC DNA]</scope>
    <source>
        <strain evidence="3">s54d21</strain>
    </source>
</reference>
<proteinExistence type="predicted"/>
<feature type="transmembrane region" description="Helical" evidence="1">
    <location>
        <begin position="160"/>
        <end position="181"/>
    </location>
</feature>
<dbReference type="Pfam" id="PF12679">
    <property type="entry name" value="ABC2_membrane_2"/>
    <property type="match status" value="1"/>
</dbReference>
<sequence>MRRTLNVLKEIAVIWGAETRRSVRSGRAVVLLGLYTLFAAFVLVVVGAFFSQVTQGNPDLQGLTDMPPIVLVVFKVNLFFLPAYVALMGFDQISGEVGTRSIRYLTLRARLSALLIGKFLVQATLLLGLVLIIDLGIFVYAKITTPGFTFSSLLLNLLKVWGATTVFSLAYVALTTFCSSVERSSAVSLVFNFILLFIFWLMDFAGGFATSAVRYIRYLSPSFYSSNLLSSDPSEFGVSGLAYAVFTLVFLGGAYAILRARDL</sequence>
<feature type="transmembrane region" description="Helical" evidence="1">
    <location>
        <begin position="193"/>
        <end position="216"/>
    </location>
</feature>
<accession>A0ABU5HBC0</accession>
<dbReference type="Proteomes" id="UP001291309">
    <property type="component" value="Unassembled WGS sequence"/>
</dbReference>
<evidence type="ECO:0000313" key="3">
    <source>
        <dbReference type="Proteomes" id="UP001291309"/>
    </source>
</evidence>
<feature type="transmembrane region" description="Helical" evidence="1">
    <location>
        <begin position="236"/>
        <end position="258"/>
    </location>
</feature>
<comment type="caution">
    <text evidence="2">The sequence shown here is derived from an EMBL/GenBank/DDBJ whole genome shotgun (WGS) entry which is preliminary data.</text>
</comment>
<keyword evidence="1" id="KW-0812">Transmembrane</keyword>
<feature type="transmembrane region" description="Helical" evidence="1">
    <location>
        <begin position="69"/>
        <end position="90"/>
    </location>
</feature>
<name>A0ABU5HBC0_9BACT</name>
<protein>
    <submittedName>
        <fullName evidence="2">ABC transporter permease subunit</fullName>
    </submittedName>
</protein>
<keyword evidence="1" id="KW-1133">Transmembrane helix</keyword>
<feature type="transmembrane region" description="Helical" evidence="1">
    <location>
        <begin position="28"/>
        <end position="49"/>
    </location>
</feature>
<evidence type="ECO:0000256" key="1">
    <source>
        <dbReference type="SAM" id="Phobius"/>
    </source>
</evidence>
<dbReference type="PANTHER" id="PTHR43471">
    <property type="entry name" value="ABC TRANSPORTER PERMEASE"/>
    <property type="match status" value="1"/>
</dbReference>
<dbReference type="EMBL" id="JAXIVS010000012">
    <property type="protein sequence ID" value="MDY7230768.1"/>
    <property type="molecule type" value="Genomic_DNA"/>
</dbReference>
<keyword evidence="1" id="KW-0472">Membrane</keyword>
<organism evidence="2 3">
    <name type="scientific">Hyalangium rubrum</name>
    <dbReference type="NCBI Taxonomy" id="3103134"/>
    <lineage>
        <taxon>Bacteria</taxon>
        <taxon>Pseudomonadati</taxon>
        <taxon>Myxococcota</taxon>
        <taxon>Myxococcia</taxon>
        <taxon>Myxococcales</taxon>
        <taxon>Cystobacterineae</taxon>
        <taxon>Archangiaceae</taxon>
        <taxon>Hyalangium</taxon>
    </lineage>
</organism>
<keyword evidence="3" id="KW-1185">Reference proteome</keyword>
<dbReference type="RefSeq" id="WP_321549482.1">
    <property type="nucleotide sequence ID" value="NZ_JAXIVS010000012.1"/>
</dbReference>
<evidence type="ECO:0000313" key="2">
    <source>
        <dbReference type="EMBL" id="MDY7230768.1"/>
    </source>
</evidence>
<feature type="transmembrane region" description="Helical" evidence="1">
    <location>
        <begin position="111"/>
        <end position="140"/>
    </location>
</feature>
<gene>
    <name evidence="2" type="ORF">SYV04_30510</name>
</gene>